<dbReference type="InterPro" id="IPR036594">
    <property type="entry name" value="Meth_synthase_dom"/>
</dbReference>
<evidence type="ECO:0000256" key="3">
    <source>
        <dbReference type="ARBA" id="ARBA00023285"/>
    </source>
</evidence>
<dbReference type="PROSITE" id="PS51337">
    <property type="entry name" value="B12_BINDING_NTER"/>
    <property type="match status" value="1"/>
</dbReference>
<dbReference type="InterPro" id="IPR050554">
    <property type="entry name" value="Met_Synthase/Corrinoid"/>
</dbReference>
<dbReference type="SMART" id="SM01018">
    <property type="entry name" value="B12-binding_2"/>
    <property type="match status" value="1"/>
</dbReference>
<dbReference type="CDD" id="cd02070">
    <property type="entry name" value="corrinoid_protein_B12-BD"/>
    <property type="match status" value="1"/>
</dbReference>
<proteinExistence type="inferred from homology"/>
<comment type="similarity">
    <text evidence="1">Belongs to the methylamine corrinoid protein family.</text>
</comment>
<evidence type="ECO:0000256" key="1">
    <source>
        <dbReference type="ARBA" id="ARBA00010854"/>
    </source>
</evidence>
<dbReference type="SUPFAM" id="SSF52242">
    <property type="entry name" value="Cobalamin (vitamin B12)-binding domain"/>
    <property type="match status" value="1"/>
</dbReference>
<evidence type="ECO:0000256" key="2">
    <source>
        <dbReference type="ARBA" id="ARBA00022723"/>
    </source>
</evidence>
<dbReference type="GO" id="GO:0008705">
    <property type="term" value="F:methionine synthase activity"/>
    <property type="evidence" value="ECO:0007669"/>
    <property type="project" value="TreeGrafter"/>
</dbReference>
<dbReference type="PANTHER" id="PTHR45833:SF1">
    <property type="entry name" value="METHIONINE SYNTHASE"/>
    <property type="match status" value="1"/>
</dbReference>
<dbReference type="Proteomes" id="UP000030700">
    <property type="component" value="Unassembled WGS sequence"/>
</dbReference>
<dbReference type="PANTHER" id="PTHR45833">
    <property type="entry name" value="METHIONINE SYNTHASE"/>
    <property type="match status" value="1"/>
</dbReference>
<gene>
    <name evidence="6" type="ORF">U14_01174</name>
</gene>
<dbReference type="Pfam" id="PF02310">
    <property type="entry name" value="B12-binding"/>
    <property type="match status" value="1"/>
</dbReference>
<feature type="domain" description="B12-binding" evidence="4">
    <location>
        <begin position="88"/>
        <end position="212"/>
    </location>
</feature>
<dbReference type="InterPro" id="IPR036724">
    <property type="entry name" value="Cobalamin-bd_sf"/>
</dbReference>
<evidence type="ECO:0000313" key="7">
    <source>
        <dbReference type="Proteomes" id="UP000030700"/>
    </source>
</evidence>
<dbReference type="GO" id="GO:0046653">
    <property type="term" value="P:tetrahydrofolate metabolic process"/>
    <property type="evidence" value="ECO:0007669"/>
    <property type="project" value="TreeGrafter"/>
</dbReference>
<dbReference type="STRING" id="1499966.U14_01174"/>
<sequence length="212" mass="22177">MAVLETIYQSVIDGNMNGATSGVNAALAEGIAPSEILNKGLIAAMTEVGRLFEEGEYFVPEMLIAARAMQASVAILKPKLKDADVKPLGKVVIGTVKGDLHDIGKNLVAMMLEGTGFEIIDLGTDVTPEKFVDAIKTHDAGFVGMSALLTTTMPSMKTTIEALKAAGVRERVKVMIGGAPITQEYANDIGADLYAQDGPSAARKAKQALGLA</sequence>
<feature type="domain" description="B12-binding N-terminal" evidence="5">
    <location>
        <begin position="1"/>
        <end position="88"/>
    </location>
</feature>
<dbReference type="GO" id="GO:0046872">
    <property type="term" value="F:metal ion binding"/>
    <property type="evidence" value="ECO:0007669"/>
    <property type="project" value="UniProtKB-KW"/>
</dbReference>
<reference evidence="6" key="1">
    <citation type="journal article" date="2015" name="PeerJ">
        <title>First genomic representation of candidate bacterial phylum KSB3 points to enhanced environmental sensing as a trigger of wastewater bulking.</title>
        <authorList>
            <person name="Sekiguchi Y."/>
            <person name="Ohashi A."/>
            <person name="Parks D.H."/>
            <person name="Yamauchi T."/>
            <person name="Tyson G.W."/>
            <person name="Hugenholtz P."/>
        </authorList>
    </citation>
    <scope>NUCLEOTIDE SEQUENCE [LARGE SCALE GENOMIC DNA]</scope>
</reference>
<dbReference type="Gene3D" id="3.40.50.280">
    <property type="entry name" value="Cobalamin-binding domain"/>
    <property type="match status" value="1"/>
</dbReference>
<dbReference type="GO" id="GO:0050667">
    <property type="term" value="P:homocysteine metabolic process"/>
    <property type="evidence" value="ECO:0007669"/>
    <property type="project" value="TreeGrafter"/>
</dbReference>
<dbReference type="Pfam" id="PF02607">
    <property type="entry name" value="B12-binding_2"/>
    <property type="match status" value="1"/>
</dbReference>
<evidence type="ECO:0000259" key="5">
    <source>
        <dbReference type="PROSITE" id="PS51337"/>
    </source>
</evidence>
<dbReference type="EMBL" id="DF820455">
    <property type="protein sequence ID" value="GAK49949.1"/>
    <property type="molecule type" value="Genomic_DNA"/>
</dbReference>
<dbReference type="GO" id="GO:0031419">
    <property type="term" value="F:cobalamin binding"/>
    <property type="evidence" value="ECO:0007669"/>
    <property type="project" value="InterPro"/>
</dbReference>
<dbReference type="SUPFAM" id="SSF47644">
    <property type="entry name" value="Methionine synthase domain"/>
    <property type="match status" value="1"/>
</dbReference>
<evidence type="ECO:0000313" key="6">
    <source>
        <dbReference type="EMBL" id="GAK49949.1"/>
    </source>
</evidence>
<dbReference type="AlphaFoldDB" id="A0A0S6VRG8"/>
<dbReference type="Gene3D" id="1.10.1240.10">
    <property type="entry name" value="Methionine synthase domain"/>
    <property type="match status" value="1"/>
</dbReference>
<dbReference type="PROSITE" id="PS51332">
    <property type="entry name" value="B12_BINDING"/>
    <property type="match status" value="1"/>
</dbReference>
<name>A0A0S6VRG8_9BACT</name>
<organism evidence="6">
    <name type="scientific">Candidatus Moduliflexus flocculans</name>
    <dbReference type="NCBI Taxonomy" id="1499966"/>
    <lineage>
        <taxon>Bacteria</taxon>
        <taxon>Candidatus Moduliflexota</taxon>
        <taxon>Candidatus Moduliflexia</taxon>
        <taxon>Candidatus Moduliflexales</taxon>
        <taxon>Candidatus Moduliflexaceae</taxon>
    </lineage>
</organism>
<keyword evidence="2" id="KW-0479">Metal-binding</keyword>
<evidence type="ECO:0000259" key="4">
    <source>
        <dbReference type="PROSITE" id="PS51332"/>
    </source>
</evidence>
<dbReference type="InterPro" id="IPR003759">
    <property type="entry name" value="Cbl-bd_cap"/>
</dbReference>
<dbReference type="FunFam" id="3.40.50.280:FF:000003">
    <property type="entry name" value="Dimethylamine methyltransferase corrinoid protein"/>
    <property type="match status" value="1"/>
</dbReference>
<dbReference type="InterPro" id="IPR006158">
    <property type="entry name" value="Cobalamin-bd"/>
</dbReference>
<dbReference type="GO" id="GO:0005829">
    <property type="term" value="C:cytosol"/>
    <property type="evidence" value="ECO:0007669"/>
    <property type="project" value="TreeGrafter"/>
</dbReference>
<keyword evidence="7" id="KW-1185">Reference proteome</keyword>
<protein>
    <submittedName>
        <fullName evidence="6">Cobalamin B12-binding domain protein</fullName>
    </submittedName>
</protein>
<dbReference type="HOGENOM" id="CLU_082102_2_0_0"/>
<keyword evidence="3" id="KW-0170">Cobalt</keyword>
<accession>A0A0S6VRG8</accession>